<dbReference type="GO" id="GO:0005524">
    <property type="term" value="F:ATP binding"/>
    <property type="evidence" value="ECO:0007669"/>
    <property type="project" value="InterPro"/>
</dbReference>
<dbReference type="AlphaFoldDB" id="E9FZG8"/>
<dbReference type="InterPro" id="IPR050496">
    <property type="entry name" value="SNF2_RAD54_helicase_repair"/>
</dbReference>
<evidence type="ECO:0000256" key="7">
    <source>
        <dbReference type="ARBA" id="ARBA00024776"/>
    </source>
</evidence>
<evidence type="ECO:0000259" key="9">
    <source>
        <dbReference type="PROSITE" id="PS51192"/>
    </source>
</evidence>
<dbReference type="HOGENOM" id="CLU_000315_10_1_1"/>
<evidence type="ECO:0000313" key="11">
    <source>
        <dbReference type="EMBL" id="EFX87055.1"/>
    </source>
</evidence>
<dbReference type="SUPFAM" id="SSF52540">
    <property type="entry name" value="P-loop containing nucleoside triphosphate hydrolases"/>
    <property type="match status" value="2"/>
</dbReference>
<evidence type="ECO:0000256" key="8">
    <source>
        <dbReference type="ARBA" id="ARBA00029956"/>
    </source>
</evidence>
<evidence type="ECO:0000259" key="10">
    <source>
        <dbReference type="PROSITE" id="PS51194"/>
    </source>
</evidence>
<dbReference type="Pfam" id="PF00271">
    <property type="entry name" value="Helicase_C"/>
    <property type="match status" value="1"/>
</dbReference>
<evidence type="ECO:0000256" key="4">
    <source>
        <dbReference type="ARBA" id="ARBA00022776"/>
    </source>
</evidence>
<feature type="non-terminal residue" evidence="11">
    <location>
        <position position="1001"/>
    </location>
</feature>
<evidence type="ECO:0000256" key="2">
    <source>
        <dbReference type="ARBA" id="ARBA00015341"/>
    </source>
</evidence>
<dbReference type="InterPro" id="IPR000330">
    <property type="entry name" value="SNF2_N"/>
</dbReference>
<dbReference type="PANTHER" id="PTHR45629:SF7">
    <property type="entry name" value="DNA EXCISION REPAIR PROTEIN ERCC-6-RELATED"/>
    <property type="match status" value="1"/>
</dbReference>
<dbReference type="PhylomeDB" id="E9FZG8"/>
<dbReference type="InterPro" id="IPR014001">
    <property type="entry name" value="Helicase_ATP-bd"/>
</dbReference>
<evidence type="ECO:0000256" key="5">
    <source>
        <dbReference type="ARBA" id="ARBA00022801"/>
    </source>
</evidence>
<dbReference type="PANTHER" id="PTHR45629">
    <property type="entry name" value="SNF2/RAD54 FAMILY MEMBER"/>
    <property type="match status" value="1"/>
</dbReference>
<proteinExistence type="predicted"/>
<dbReference type="GO" id="GO:0015616">
    <property type="term" value="F:DNA translocase activity"/>
    <property type="evidence" value="ECO:0000318"/>
    <property type="project" value="GO_Central"/>
</dbReference>
<keyword evidence="5" id="KW-0378">Hydrolase</keyword>
<evidence type="ECO:0000313" key="12">
    <source>
        <dbReference type="Proteomes" id="UP000000305"/>
    </source>
</evidence>
<dbReference type="Gene3D" id="1.20.120.850">
    <property type="entry name" value="SWI2/SNF2 ATPases, N-terminal domain"/>
    <property type="match status" value="1"/>
</dbReference>
<name>E9FZG8_DAPPU</name>
<dbReference type="KEGG" id="dpx:DAPPUDRAFT_207797"/>
<dbReference type="InterPro" id="IPR001650">
    <property type="entry name" value="Helicase_C-like"/>
</dbReference>
<dbReference type="SMART" id="SM00487">
    <property type="entry name" value="DEXDc"/>
    <property type="match status" value="1"/>
</dbReference>
<protein>
    <recommendedName>
        <fullName evidence="2">DNA repair and recombination protein RAD54-like</fullName>
    </recommendedName>
    <alternativeName>
        <fullName evidence="8">Protein okra</fullName>
    </alternativeName>
</protein>
<evidence type="ECO:0000256" key="6">
    <source>
        <dbReference type="ARBA" id="ARBA00023306"/>
    </source>
</evidence>
<dbReference type="GO" id="GO:0016787">
    <property type="term" value="F:hydrolase activity"/>
    <property type="evidence" value="ECO:0007669"/>
    <property type="project" value="UniProtKB-KW"/>
</dbReference>
<dbReference type="CDD" id="cd18004">
    <property type="entry name" value="DEXHc_RAD54"/>
    <property type="match status" value="1"/>
</dbReference>
<dbReference type="STRING" id="6669.E9FZG8"/>
<keyword evidence="4" id="KW-0498">Mitosis</keyword>
<dbReference type="CDD" id="cd18793">
    <property type="entry name" value="SF2_C_SNF"/>
    <property type="match status" value="1"/>
</dbReference>
<keyword evidence="12" id="KW-1185">Reference proteome</keyword>
<dbReference type="InterPro" id="IPR038718">
    <property type="entry name" value="SNF2-like_sf"/>
</dbReference>
<dbReference type="OrthoDB" id="413460at2759"/>
<dbReference type="GO" id="GO:0005634">
    <property type="term" value="C:nucleus"/>
    <property type="evidence" value="ECO:0000318"/>
    <property type="project" value="GO_Central"/>
</dbReference>
<keyword evidence="3" id="KW-0132">Cell division</keyword>
<dbReference type="InParanoid" id="E9FZG8"/>
<dbReference type="GO" id="GO:0051301">
    <property type="term" value="P:cell division"/>
    <property type="evidence" value="ECO:0007669"/>
    <property type="project" value="UniProtKB-KW"/>
</dbReference>
<dbReference type="Pfam" id="PF00176">
    <property type="entry name" value="SNF2-rel_dom"/>
    <property type="match status" value="1"/>
</dbReference>
<dbReference type="Gene3D" id="3.40.50.10810">
    <property type="entry name" value="Tandem AAA-ATPase domain"/>
    <property type="match status" value="1"/>
</dbReference>
<dbReference type="eggNOG" id="KOG0390">
    <property type="taxonomic scope" value="Eukaryota"/>
</dbReference>
<comment type="function">
    <text evidence="7">Involved in mitotic DNA repair and meiotic recombination. Functions in the recombinational DNA repair pathway. Essential for interhomolog gene conversion (GC), but may have a less important role in intersister GC than spn-A/Rad51. In the presence of DNA, spn-A/Rad51 enhances the ATPase activity of okr/Rad54.</text>
</comment>
<dbReference type="Proteomes" id="UP000000305">
    <property type="component" value="Unassembled WGS sequence"/>
</dbReference>
<dbReference type="GO" id="GO:0000724">
    <property type="term" value="P:double-strand break repair via homologous recombination"/>
    <property type="evidence" value="ECO:0000318"/>
    <property type="project" value="GO_Central"/>
</dbReference>
<dbReference type="PROSITE" id="PS51194">
    <property type="entry name" value="HELICASE_CTER"/>
    <property type="match status" value="1"/>
</dbReference>
<evidence type="ECO:0000256" key="3">
    <source>
        <dbReference type="ARBA" id="ARBA00022618"/>
    </source>
</evidence>
<dbReference type="InterPro" id="IPR027417">
    <property type="entry name" value="P-loop_NTPase"/>
</dbReference>
<keyword evidence="6" id="KW-0131">Cell cycle</keyword>
<dbReference type="EMBL" id="GL732528">
    <property type="protein sequence ID" value="EFX87055.1"/>
    <property type="molecule type" value="Genomic_DNA"/>
</dbReference>
<dbReference type="InterPro" id="IPR049730">
    <property type="entry name" value="SNF2/RAD54-like_C"/>
</dbReference>
<reference evidence="11 12" key="1">
    <citation type="journal article" date="2011" name="Science">
        <title>The ecoresponsive genome of Daphnia pulex.</title>
        <authorList>
            <person name="Colbourne J.K."/>
            <person name="Pfrender M.E."/>
            <person name="Gilbert D."/>
            <person name="Thomas W.K."/>
            <person name="Tucker A."/>
            <person name="Oakley T.H."/>
            <person name="Tokishita S."/>
            <person name="Aerts A."/>
            <person name="Arnold G.J."/>
            <person name="Basu M.K."/>
            <person name="Bauer D.J."/>
            <person name="Caceres C.E."/>
            <person name="Carmel L."/>
            <person name="Casola C."/>
            <person name="Choi J.H."/>
            <person name="Detter J.C."/>
            <person name="Dong Q."/>
            <person name="Dusheyko S."/>
            <person name="Eads B.D."/>
            <person name="Frohlich T."/>
            <person name="Geiler-Samerotte K.A."/>
            <person name="Gerlach D."/>
            <person name="Hatcher P."/>
            <person name="Jogdeo S."/>
            <person name="Krijgsveld J."/>
            <person name="Kriventseva E.V."/>
            <person name="Kultz D."/>
            <person name="Laforsch C."/>
            <person name="Lindquist E."/>
            <person name="Lopez J."/>
            <person name="Manak J.R."/>
            <person name="Muller J."/>
            <person name="Pangilinan J."/>
            <person name="Patwardhan R.P."/>
            <person name="Pitluck S."/>
            <person name="Pritham E.J."/>
            <person name="Rechtsteiner A."/>
            <person name="Rho M."/>
            <person name="Rogozin I.B."/>
            <person name="Sakarya O."/>
            <person name="Salamov A."/>
            <person name="Schaack S."/>
            <person name="Shapiro H."/>
            <person name="Shiga Y."/>
            <person name="Skalitzky C."/>
            <person name="Smith Z."/>
            <person name="Souvorov A."/>
            <person name="Sung W."/>
            <person name="Tang Z."/>
            <person name="Tsuchiya D."/>
            <person name="Tu H."/>
            <person name="Vos H."/>
            <person name="Wang M."/>
            <person name="Wolf Y.I."/>
            <person name="Yamagata H."/>
            <person name="Yamada T."/>
            <person name="Ye Y."/>
            <person name="Shaw J.R."/>
            <person name="Andrews J."/>
            <person name="Crease T.J."/>
            <person name="Tang H."/>
            <person name="Lucas S.M."/>
            <person name="Robertson H.M."/>
            <person name="Bork P."/>
            <person name="Koonin E.V."/>
            <person name="Zdobnov E.M."/>
            <person name="Grigoriev I.V."/>
            <person name="Lynch M."/>
            <person name="Boore J.L."/>
        </authorList>
    </citation>
    <scope>NUCLEOTIDE SEQUENCE [LARGE SCALE GENOMIC DNA]</scope>
</reference>
<gene>
    <name evidence="11" type="ORF">DAPPUDRAFT_207797</name>
</gene>
<dbReference type="PROSITE" id="PS51192">
    <property type="entry name" value="HELICASE_ATP_BIND_1"/>
    <property type="match status" value="1"/>
</dbReference>
<dbReference type="Gene3D" id="3.40.50.300">
    <property type="entry name" value="P-loop containing nucleotide triphosphate hydrolases"/>
    <property type="match status" value="1"/>
</dbReference>
<dbReference type="SMART" id="SM00490">
    <property type="entry name" value="HELICc"/>
    <property type="match status" value="1"/>
</dbReference>
<sequence>MRRSLAPSQLGGTPAAKRLRIDNVGGTSLIDGLTNASCFDPSKKVNTQRSSQDVLELLENNPKSMGPMKNNEPQLLIEKNVMKPVDGVKQYSVFWCQATMKKNKNWEEEAVLVVKDRGVILKDMKGKEIGKANGYRLAQLEELAYGSVLKVGGREVLIQDPIVESSGLSGTSSGQISSVIKSKVEVKSAFSSNYRPPQKEVTRNLNSPQINQSQCAPLQKLRSSQDVLELLGNNKKNEDSAENASHRVLVEKNPSLLEAVKQYNVFWCKASTKKHKNWEEEAVLVVKDRGVILKNMAGKEIGRATGFKLAQLQELENGKILKVGGREVLIQDEIVDTAGVSGNGSSQNSCETKSQTSSRLSNKEFVPPLLKAGHIAPKINQGVNEIKPRYNPNHPSALVMPRPPTDIQWKESQRGTVIVDVVVDPTLSKNLRPHQREGVVFMYECLMGFKTPNMYGAILADEMGLGKTLQCITLIWILLQQGPYNGRPIIQRVLIVTPSSLVKNWEKEFRRWLGRERITVFTADQQNRPIEFLKHLVSPVMVVSYEMLVRCFDEIQQINFDMVVCDEGHRLKNAGNKTSSLLSQLDTNRKVLLTGTPVQNDLKEFFSLADFVNPGILGSLSSFRRTYEEPIVALQQPECDEDQRELGESCASELSHLTSQFVLRRTQEVMNAHLPPKVESVIFCKPTCVQVNLYRNVLDSSAVRSILSSTQTGNDQLSFILALRKLCNHPTLFAATRKHAECSELWQENYKEDSSQIQSRDASGKFVVTFAILDSLMKNTKEKIILVSYSTKMLDLFGESCTERKYSFVRLDGSTPTNTRMGIVDRFNDPQGADRVFLLSSKAGGVGLNLIGASRLILYDIDWNPANDMQAMARIWREGQKRTVQIYRLLTTGTIEEKIFQRQILKQGLSGAIVDARDSTQGHFTREELKDLFTLREDTDCDTHDLISCQCTQKGVSPIPPELDDYDFDLDDDRDCQLGTPCNKKKESHKTVDQLMDWQHF</sequence>
<organism evidence="11 12">
    <name type="scientific">Daphnia pulex</name>
    <name type="common">Water flea</name>
    <dbReference type="NCBI Taxonomy" id="6669"/>
    <lineage>
        <taxon>Eukaryota</taxon>
        <taxon>Metazoa</taxon>
        <taxon>Ecdysozoa</taxon>
        <taxon>Arthropoda</taxon>
        <taxon>Crustacea</taxon>
        <taxon>Branchiopoda</taxon>
        <taxon>Diplostraca</taxon>
        <taxon>Cladocera</taxon>
        <taxon>Anomopoda</taxon>
        <taxon>Daphniidae</taxon>
        <taxon>Daphnia</taxon>
    </lineage>
</organism>
<dbReference type="OMA" id="KCQTHEL"/>
<dbReference type="GO" id="GO:0007131">
    <property type="term" value="P:reciprocal meiotic recombination"/>
    <property type="evidence" value="ECO:0000318"/>
    <property type="project" value="GO_Central"/>
</dbReference>
<accession>E9FZG8</accession>
<feature type="domain" description="Helicase ATP-binding" evidence="9">
    <location>
        <begin position="448"/>
        <end position="615"/>
    </location>
</feature>
<dbReference type="FunFam" id="3.40.50.10810:FF:000020">
    <property type="entry name" value="DNA repair and recombination protein RAD54B"/>
    <property type="match status" value="1"/>
</dbReference>
<comment type="subunit">
    <text evidence="1">Interacts (via N-terminus) with spn-A/Rad51.</text>
</comment>
<evidence type="ECO:0000256" key="1">
    <source>
        <dbReference type="ARBA" id="ARBA00011467"/>
    </source>
</evidence>
<feature type="domain" description="Helicase C-terminal" evidence="10">
    <location>
        <begin position="772"/>
        <end position="933"/>
    </location>
</feature>